<reference evidence="1 2" key="1">
    <citation type="journal article" date="2013" name="BMC Genomics">
        <title>Comparative genomics of Campylobacter concisus isolates reveals genetic diversity and provides insights into disease association.</title>
        <authorList>
            <person name="Deshpande N.P."/>
            <person name="Kaakoush N.O."/>
            <person name="Wilkins M.R."/>
            <person name="Mitchell H.M."/>
        </authorList>
    </citation>
    <scope>NUCLEOTIDE SEQUENCE [LARGE SCALE GENOMIC DNA]</scope>
    <source>
        <strain evidence="1 2">UNSWCS</strain>
    </source>
</reference>
<organism evidence="1 2">
    <name type="scientific">Campylobacter concisus UNSWCS</name>
    <dbReference type="NCBI Taxonomy" id="1242968"/>
    <lineage>
        <taxon>Bacteria</taxon>
        <taxon>Pseudomonadati</taxon>
        <taxon>Campylobacterota</taxon>
        <taxon>Epsilonproteobacteria</taxon>
        <taxon>Campylobacterales</taxon>
        <taxon>Campylobacteraceae</taxon>
        <taxon>Campylobacter</taxon>
    </lineage>
</organism>
<dbReference type="Proteomes" id="UP000016620">
    <property type="component" value="Unassembled WGS sequence"/>
</dbReference>
<protein>
    <submittedName>
        <fullName evidence="1">Uncharacterized protein</fullName>
    </submittedName>
</protein>
<dbReference type="PATRIC" id="fig|1242968.3.peg.703"/>
<proteinExistence type="predicted"/>
<gene>
    <name evidence="1" type="ORF">UNSWCS_178</name>
</gene>
<evidence type="ECO:0000313" key="1">
    <source>
        <dbReference type="EMBL" id="ERJ30077.1"/>
    </source>
</evidence>
<dbReference type="EMBL" id="ANNG01000010">
    <property type="protein sequence ID" value="ERJ30077.1"/>
    <property type="molecule type" value="Genomic_DNA"/>
</dbReference>
<evidence type="ECO:0000313" key="2">
    <source>
        <dbReference type="Proteomes" id="UP000016620"/>
    </source>
</evidence>
<dbReference type="AlphaFoldDB" id="U2FHX6"/>
<name>U2FHX6_9BACT</name>
<accession>U2FHX6</accession>
<comment type="caution">
    <text evidence="1">The sequence shown here is derived from an EMBL/GenBank/DDBJ whole genome shotgun (WGS) entry which is preliminary data.</text>
</comment>
<sequence length="38" mass="4614">MFKQILKLELAYHGSKFSSLLRRVNVILKFEKRSKFKE</sequence>